<dbReference type="STRING" id="2325.TKV_c15140"/>
<dbReference type="HOGENOM" id="CLU_081254_7_1_9"/>
<dbReference type="Pfam" id="PF02660">
    <property type="entry name" value="G3P_acyltransf"/>
    <property type="match status" value="1"/>
</dbReference>
<dbReference type="InterPro" id="IPR003811">
    <property type="entry name" value="G3P_acylTferase_PlsY"/>
</dbReference>
<dbReference type="PANTHER" id="PTHR30309">
    <property type="entry name" value="INNER MEMBRANE PROTEIN YGIH"/>
    <property type="match status" value="1"/>
</dbReference>
<organism evidence="11 12">
    <name type="scientific">Thermoanaerobacter kivui</name>
    <name type="common">Acetogenium kivui</name>
    <dbReference type="NCBI Taxonomy" id="2325"/>
    <lineage>
        <taxon>Bacteria</taxon>
        <taxon>Bacillati</taxon>
        <taxon>Bacillota</taxon>
        <taxon>Clostridia</taxon>
        <taxon>Thermoanaerobacterales</taxon>
        <taxon>Thermoanaerobacteraceae</taxon>
        <taxon>Thermoanaerobacter</taxon>
    </lineage>
</organism>
<evidence type="ECO:0000256" key="6">
    <source>
        <dbReference type="ARBA" id="ARBA00023098"/>
    </source>
</evidence>
<dbReference type="OrthoDB" id="9777124at2"/>
<evidence type="ECO:0000256" key="2">
    <source>
        <dbReference type="ARBA" id="ARBA00022516"/>
    </source>
</evidence>
<evidence type="ECO:0000256" key="9">
    <source>
        <dbReference type="ARBA" id="ARBA00023264"/>
    </source>
</evidence>
<keyword evidence="5 10" id="KW-1133">Transmembrane helix</keyword>
<dbReference type="AlphaFoldDB" id="A0A097AS89"/>
<evidence type="ECO:0000256" key="5">
    <source>
        <dbReference type="ARBA" id="ARBA00022989"/>
    </source>
</evidence>
<dbReference type="PANTHER" id="PTHR30309:SF0">
    <property type="entry name" value="GLYCEROL-3-PHOSPHATE ACYLTRANSFERASE-RELATED"/>
    <property type="match status" value="1"/>
</dbReference>
<proteinExistence type="inferred from homology"/>
<dbReference type="NCBIfam" id="TIGR00023">
    <property type="entry name" value="glycerol-3-phosphate 1-O-acyltransferase PlsY"/>
    <property type="match status" value="1"/>
</dbReference>
<feature type="transmembrane region" description="Helical" evidence="10">
    <location>
        <begin position="109"/>
        <end position="133"/>
    </location>
</feature>
<dbReference type="EMBL" id="CP009170">
    <property type="protein sequence ID" value="AIS52679.1"/>
    <property type="molecule type" value="Genomic_DNA"/>
</dbReference>
<feature type="transmembrane region" description="Helical" evidence="10">
    <location>
        <begin position="153"/>
        <end position="174"/>
    </location>
</feature>
<dbReference type="SMART" id="SM01207">
    <property type="entry name" value="G3P_acyltransf"/>
    <property type="match status" value="1"/>
</dbReference>
<keyword evidence="8 10" id="KW-0594">Phospholipid biosynthesis</keyword>
<evidence type="ECO:0000256" key="10">
    <source>
        <dbReference type="HAMAP-Rule" id="MF_01043"/>
    </source>
</evidence>
<comment type="catalytic activity">
    <reaction evidence="10">
        <text>an acyl phosphate + sn-glycerol 3-phosphate = a 1-acyl-sn-glycero-3-phosphate + phosphate</text>
        <dbReference type="Rhea" id="RHEA:34075"/>
        <dbReference type="ChEBI" id="CHEBI:43474"/>
        <dbReference type="ChEBI" id="CHEBI:57597"/>
        <dbReference type="ChEBI" id="CHEBI:57970"/>
        <dbReference type="ChEBI" id="CHEBI:59918"/>
        <dbReference type="EC" id="2.3.1.275"/>
    </reaction>
</comment>
<protein>
    <recommendedName>
        <fullName evidence="10">Glycerol-3-phosphate acyltransferase</fullName>
    </recommendedName>
    <alternativeName>
        <fullName evidence="10">Acyl-PO4 G3P acyltransferase</fullName>
    </alternativeName>
    <alternativeName>
        <fullName evidence="10">Acyl-phosphate--glycerol-3-phosphate acyltransferase</fullName>
    </alternativeName>
    <alternativeName>
        <fullName evidence="10">G3P acyltransferase</fullName>
        <shortName evidence="10">GPAT</shortName>
        <ecNumber evidence="10">2.3.1.275</ecNumber>
    </alternativeName>
    <alternativeName>
        <fullName evidence="10">Lysophosphatidic acid synthase</fullName>
        <shortName evidence="10">LPA synthase</shortName>
    </alternativeName>
</protein>
<feature type="transmembrane region" description="Helical" evidence="10">
    <location>
        <begin position="80"/>
        <end position="97"/>
    </location>
</feature>
<comment type="similarity">
    <text evidence="10">Belongs to the PlsY family.</text>
</comment>
<dbReference type="KEGG" id="tki:TKV_c15140"/>
<keyword evidence="11" id="KW-0012">Acyltransferase</keyword>
<keyword evidence="2 10" id="KW-0444">Lipid biosynthesis</keyword>
<dbReference type="HAMAP" id="MF_01043">
    <property type="entry name" value="PlsY"/>
    <property type="match status" value="1"/>
</dbReference>
<comment type="subunit">
    <text evidence="10">Probably interacts with PlsX.</text>
</comment>
<dbReference type="UniPathway" id="UPA00085"/>
<evidence type="ECO:0000256" key="7">
    <source>
        <dbReference type="ARBA" id="ARBA00023136"/>
    </source>
</evidence>
<gene>
    <name evidence="10 11" type="primary">plsY</name>
    <name evidence="11" type="ORF">TKV_c15140</name>
</gene>
<accession>A0A097AS89</accession>
<keyword evidence="4 10" id="KW-0812">Transmembrane</keyword>
<sequence length="198" mass="21057">MYAVLTAIIAYLIGCINNAYIFTKYTRNIDIRNYGSGNAGATNVLRVLGYKAAAPVFALDVLKGVIAVLIGKYLIGNTGAMIAGIAVVCGHNWPVFLKFKGGKGIATSIGVIMTVSPILGLIALAIGVTVVVLTKYVSLGSITGTVTFVLLNAIFWDSTQIFIFSLILASLAIFQHRSNIKRLLTGTESKLGQKTEIK</sequence>
<evidence type="ECO:0000313" key="12">
    <source>
        <dbReference type="Proteomes" id="UP000029669"/>
    </source>
</evidence>
<keyword evidence="6 10" id="KW-0443">Lipid metabolism</keyword>
<keyword evidence="12" id="KW-1185">Reference proteome</keyword>
<dbReference type="GO" id="GO:0043772">
    <property type="term" value="F:acyl-phosphate glycerol-3-phosphate acyltransferase activity"/>
    <property type="evidence" value="ECO:0007669"/>
    <property type="project" value="UniProtKB-UniRule"/>
</dbReference>
<evidence type="ECO:0000256" key="3">
    <source>
        <dbReference type="ARBA" id="ARBA00022679"/>
    </source>
</evidence>
<keyword evidence="1 10" id="KW-1003">Cell membrane</keyword>
<dbReference type="GO" id="GO:0005886">
    <property type="term" value="C:plasma membrane"/>
    <property type="evidence" value="ECO:0007669"/>
    <property type="project" value="UniProtKB-SubCell"/>
</dbReference>
<keyword evidence="9 10" id="KW-1208">Phospholipid metabolism</keyword>
<dbReference type="Proteomes" id="UP000029669">
    <property type="component" value="Chromosome"/>
</dbReference>
<evidence type="ECO:0000313" key="11">
    <source>
        <dbReference type="EMBL" id="AIS52679.1"/>
    </source>
</evidence>
<keyword evidence="7 10" id="KW-0472">Membrane</keyword>
<evidence type="ECO:0000256" key="8">
    <source>
        <dbReference type="ARBA" id="ARBA00023209"/>
    </source>
</evidence>
<evidence type="ECO:0000256" key="1">
    <source>
        <dbReference type="ARBA" id="ARBA00022475"/>
    </source>
</evidence>
<reference evidence="12" key="1">
    <citation type="journal article" date="2015" name="Genome Announc.">
        <title>Whole-Genome Sequences of 80 Environmental and Clinical Isolates of Burkholderia pseudomallei.</title>
        <authorList>
            <person name="Johnson S.L."/>
            <person name="Baker A.L."/>
            <person name="Chain P.S."/>
            <person name="Currie B.J."/>
            <person name="Daligault H.E."/>
            <person name="Davenport K.W."/>
            <person name="Davis C.B."/>
            <person name="Inglis T.J."/>
            <person name="Kaestli M."/>
            <person name="Koren S."/>
            <person name="Mayo M."/>
            <person name="Merritt A.J."/>
            <person name="Price E.P."/>
            <person name="Sarovich D.S."/>
            <person name="Warner J."/>
            <person name="Rosovitz M.J."/>
        </authorList>
    </citation>
    <scope>NUCLEOTIDE SEQUENCE [LARGE SCALE GENOMIC DNA]</scope>
    <source>
        <strain evidence="12">DSM 2030</strain>
    </source>
</reference>
<dbReference type="GO" id="GO:0008654">
    <property type="term" value="P:phospholipid biosynthetic process"/>
    <property type="evidence" value="ECO:0007669"/>
    <property type="project" value="UniProtKB-UniRule"/>
</dbReference>
<comment type="pathway">
    <text evidence="10">Lipid metabolism; phospholipid metabolism.</text>
</comment>
<evidence type="ECO:0000256" key="4">
    <source>
        <dbReference type="ARBA" id="ARBA00022692"/>
    </source>
</evidence>
<comment type="function">
    <text evidence="10">Catalyzes the transfer of an acyl group from acyl-phosphate (acyl-PO(4)) to glycerol-3-phosphate (G3P) to form lysophosphatidic acid (LPA). This enzyme utilizes acyl-phosphate as fatty acyl donor, but not acyl-CoA or acyl-ACP.</text>
</comment>
<feature type="transmembrane region" description="Helical" evidence="10">
    <location>
        <begin position="6"/>
        <end position="23"/>
    </location>
</feature>
<dbReference type="EC" id="2.3.1.275" evidence="10"/>
<comment type="subcellular location">
    <subcellularLocation>
        <location evidence="10">Cell membrane</location>
        <topology evidence="10">Multi-pass membrane protein</topology>
    </subcellularLocation>
</comment>
<keyword evidence="3 10" id="KW-0808">Transferase</keyword>
<name>A0A097AS89_THEKI</name>
<dbReference type="RefSeq" id="WP_049685392.1">
    <property type="nucleotide sequence ID" value="NZ_CP009170.1"/>
</dbReference>
<dbReference type="eggNOG" id="COG0344">
    <property type="taxonomic scope" value="Bacteria"/>
</dbReference>